<organism evidence="2 3">
    <name type="scientific">Gordonia polyisoprenivorans</name>
    <dbReference type="NCBI Taxonomy" id="84595"/>
    <lineage>
        <taxon>Bacteria</taxon>
        <taxon>Bacillati</taxon>
        <taxon>Actinomycetota</taxon>
        <taxon>Actinomycetes</taxon>
        <taxon>Mycobacteriales</taxon>
        <taxon>Gordoniaceae</taxon>
        <taxon>Gordonia</taxon>
    </lineage>
</organism>
<feature type="transmembrane region" description="Helical" evidence="1">
    <location>
        <begin position="18"/>
        <end position="42"/>
    </location>
</feature>
<evidence type="ECO:0000256" key="1">
    <source>
        <dbReference type="SAM" id="Phobius"/>
    </source>
</evidence>
<comment type="caution">
    <text evidence="2">The sequence shown here is derived from an EMBL/GenBank/DDBJ whole genome shotgun (WGS) entry which is preliminary data.</text>
</comment>
<evidence type="ECO:0000313" key="2">
    <source>
        <dbReference type="EMBL" id="NKY03150.1"/>
    </source>
</evidence>
<feature type="transmembrane region" description="Helical" evidence="1">
    <location>
        <begin position="79"/>
        <end position="99"/>
    </location>
</feature>
<feature type="transmembrane region" description="Helical" evidence="1">
    <location>
        <begin position="119"/>
        <end position="141"/>
    </location>
</feature>
<reference evidence="2 3" key="1">
    <citation type="submission" date="2020-04" db="EMBL/GenBank/DDBJ databases">
        <title>MicrobeNet Type strains.</title>
        <authorList>
            <person name="Nicholson A.C."/>
        </authorList>
    </citation>
    <scope>NUCLEOTIDE SEQUENCE [LARGE SCALE GENOMIC DNA]</scope>
    <source>
        <strain evidence="2 3">ATCC BAA-14</strain>
    </source>
</reference>
<dbReference type="AlphaFoldDB" id="A0A846WQU4"/>
<dbReference type="EMBL" id="JAAXPC010000009">
    <property type="protein sequence ID" value="NKY03150.1"/>
    <property type="molecule type" value="Genomic_DNA"/>
</dbReference>
<feature type="transmembrane region" description="Helical" evidence="1">
    <location>
        <begin position="161"/>
        <end position="179"/>
    </location>
</feature>
<gene>
    <name evidence="2" type="ORF">HGA05_16395</name>
</gene>
<feature type="transmembrane region" description="Helical" evidence="1">
    <location>
        <begin position="296"/>
        <end position="314"/>
    </location>
</feature>
<accession>A0A846WQU4</accession>
<name>A0A846WQU4_9ACTN</name>
<feature type="transmembrane region" description="Helical" evidence="1">
    <location>
        <begin position="235"/>
        <end position="256"/>
    </location>
</feature>
<evidence type="ECO:0000313" key="3">
    <source>
        <dbReference type="Proteomes" id="UP000563898"/>
    </source>
</evidence>
<keyword evidence="1" id="KW-1133">Transmembrane helix</keyword>
<feature type="transmembrane region" description="Helical" evidence="1">
    <location>
        <begin position="501"/>
        <end position="522"/>
    </location>
</feature>
<feature type="transmembrane region" description="Helical" evidence="1">
    <location>
        <begin position="334"/>
        <end position="358"/>
    </location>
</feature>
<dbReference type="RefSeq" id="WP_006368222.1">
    <property type="nucleotide sequence ID" value="NZ_JAAXPC010000009.1"/>
</dbReference>
<keyword evidence="1" id="KW-0812">Transmembrane</keyword>
<feature type="transmembrane region" description="Helical" evidence="1">
    <location>
        <begin position="458"/>
        <end position="481"/>
    </location>
</feature>
<feature type="transmembrane region" description="Helical" evidence="1">
    <location>
        <begin position="186"/>
        <end position="205"/>
    </location>
</feature>
<feature type="transmembrane region" description="Helical" evidence="1">
    <location>
        <begin position="428"/>
        <end position="451"/>
    </location>
</feature>
<protein>
    <submittedName>
        <fullName evidence="2">ABC transporter permease</fullName>
    </submittedName>
</protein>
<keyword evidence="1" id="KW-0472">Membrane</keyword>
<dbReference type="Proteomes" id="UP000563898">
    <property type="component" value="Unassembled WGS sequence"/>
</dbReference>
<sequence length="528" mass="54124">MITGYRLLFGLALRRERILAPATVVIFVLVNLATAASIASAYGTPEKRRLLAAGPGANAAFRFLLGDTVHIQSIASATVWRAGLFMIAALGVCTVLMVVRQTRREEELGRAELIRSGVVGPLAPTAAAASVASLFGIAVAAPMSLMLFGFGADAASVGIVFAQYAGTALAAVGVGLLTAQVAATGHIGNLVGASVVLVGYLLRGIPDATGDVGWLRWISPVGWAQVMDPFGANNAWPLLADLAVLACCGAAAGWVAGHRDLGGGLIAPRPGPAGTDRLPNVEAMVAQTSTPLLRSWLGGLGVYALVIGFMGPSVDQLAQGNQLVTDVLSARLGGIGLSTVFAVTMTSILAVAAGAWAVTLAERMRTEEASGRAEAVLATPTARGRYFLAYALVAGGGLVAAMVVTAVCIVVGNGIAGGGWATPAAHQAQIAAVQLPAMFVIGALVVALYAVAPVLVHLGWPVVVVALLLGPLSGMFNLPQWVDDLSPFTHVPLVPVEPMRWLPVVVMLCVAGGLVLVGWISFRHRDIG</sequence>
<proteinExistence type="predicted"/>
<feature type="transmembrane region" description="Helical" evidence="1">
    <location>
        <begin position="387"/>
        <end position="416"/>
    </location>
</feature>